<evidence type="ECO:0000259" key="1">
    <source>
        <dbReference type="PROSITE" id="PS50041"/>
    </source>
</evidence>
<name>A0A3B5AQ84_9TELE</name>
<dbReference type="AlphaFoldDB" id="A0A3B5AQ84"/>
<dbReference type="PROSITE" id="PS50041">
    <property type="entry name" value="C_TYPE_LECTIN_2"/>
    <property type="match status" value="1"/>
</dbReference>
<dbReference type="SUPFAM" id="SSF56436">
    <property type="entry name" value="C-type lectin-like"/>
    <property type="match status" value="1"/>
</dbReference>
<dbReference type="Ensembl" id="ENSSPAT00000024002.1">
    <property type="protein sequence ID" value="ENSSPAP00000023623.1"/>
    <property type="gene ID" value="ENSSPAG00000017831.1"/>
</dbReference>
<evidence type="ECO:0000313" key="2">
    <source>
        <dbReference type="Ensembl" id="ENSSPAP00000023623.1"/>
    </source>
</evidence>
<dbReference type="GeneTree" id="ENSGT01100000263473"/>
<dbReference type="Gene3D" id="3.10.100.10">
    <property type="entry name" value="Mannose-Binding Protein A, subunit A"/>
    <property type="match status" value="1"/>
</dbReference>
<proteinExistence type="predicted"/>
<dbReference type="PANTHER" id="PTHR45784:SF3">
    <property type="entry name" value="C-TYPE LECTIN DOMAIN FAMILY 4 MEMBER K-LIKE-RELATED"/>
    <property type="match status" value="1"/>
</dbReference>
<dbReference type="InterPro" id="IPR001304">
    <property type="entry name" value="C-type_lectin-like"/>
</dbReference>
<dbReference type="Pfam" id="PF00059">
    <property type="entry name" value="Lectin_C"/>
    <property type="match status" value="1"/>
</dbReference>
<accession>A0A3B5AQ84</accession>
<dbReference type="STRING" id="144197.ENSSPAP00000023623"/>
<protein>
    <recommendedName>
        <fullName evidence="1">C-type lectin domain-containing protein</fullName>
    </recommendedName>
</protein>
<dbReference type="InterPro" id="IPR016186">
    <property type="entry name" value="C-type_lectin-like/link_sf"/>
</dbReference>
<dbReference type="PANTHER" id="PTHR45784">
    <property type="entry name" value="C-TYPE LECTIN DOMAIN FAMILY 20 MEMBER A-RELATED"/>
    <property type="match status" value="1"/>
</dbReference>
<reference evidence="2" key="1">
    <citation type="submission" date="2023-09" db="UniProtKB">
        <authorList>
            <consortium name="Ensembl"/>
        </authorList>
    </citation>
    <scope>IDENTIFICATION</scope>
</reference>
<sequence length="169" mass="19740">MAENLHRHLQVKFRDRATPQSLHFLSYQHVPSLRTTAATSFVFVNEAKSWTDAQIYCRERYTDLASVRSRAENDQIMMLTEGQHCWIGLYRGRWTWSDGTPVTFKQWNPERTGGVNAPCALAHLAKWEARTCASRLYFVCQIGELELQFWGHIPLDYICEFSFTQQSQF</sequence>
<dbReference type="SMART" id="SM00034">
    <property type="entry name" value="CLECT"/>
    <property type="match status" value="1"/>
</dbReference>
<feature type="domain" description="C-type lectin" evidence="1">
    <location>
        <begin position="36"/>
        <end position="141"/>
    </location>
</feature>
<dbReference type="InterPro" id="IPR016187">
    <property type="entry name" value="CTDL_fold"/>
</dbReference>
<organism evidence="2">
    <name type="scientific">Stegastes partitus</name>
    <name type="common">bicolor damselfish</name>
    <dbReference type="NCBI Taxonomy" id="144197"/>
    <lineage>
        <taxon>Eukaryota</taxon>
        <taxon>Metazoa</taxon>
        <taxon>Chordata</taxon>
        <taxon>Craniata</taxon>
        <taxon>Vertebrata</taxon>
        <taxon>Euteleostomi</taxon>
        <taxon>Actinopterygii</taxon>
        <taxon>Neopterygii</taxon>
        <taxon>Teleostei</taxon>
        <taxon>Neoteleostei</taxon>
        <taxon>Acanthomorphata</taxon>
        <taxon>Ovalentaria</taxon>
        <taxon>Pomacentridae</taxon>
        <taxon>Stegastes</taxon>
    </lineage>
</organism>